<gene>
    <name evidence="1" type="ORF">K488DRAFT_46089</name>
</gene>
<reference evidence="1" key="2">
    <citation type="journal article" date="2022" name="New Phytol.">
        <title>Evolutionary transition to the ectomycorrhizal habit in the genomes of a hyperdiverse lineage of mushroom-forming fungi.</title>
        <authorList>
            <person name="Looney B."/>
            <person name="Miyauchi S."/>
            <person name="Morin E."/>
            <person name="Drula E."/>
            <person name="Courty P.E."/>
            <person name="Kohler A."/>
            <person name="Kuo A."/>
            <person name="LaButti K."/>
            <person name="Pangilinan J."/>
            <person name="Lipzen A."/>
            <person name="Riley R."/>
            <person name="Andreopoulos W."/>
            <person name="He G."/>
            <person name="Johnson J."/>
            <person name="Nolan M."/>
            <person name="Tritt A."/>
            <person name="Barry K.W."/>
            <person name="Grigoriev I.V."/>
            <person name="Nagy L.G."/>
            <person name="Hibbett D."/>
            <person name="Henrissat B."/>
            <person name="Matheny P.B."/>
            <person name="Labbe J."/>
            <person name="Martin F.M."/>
        </authorList>
    </citation>
    <scope>NUCLEOTIDE SEQUENCE</scope>
    <source>
        <strain evidence="1">EC-137</strain>
    </source>
</reference>
<accession>A0ACB8QRI3</accession>
<dbReference type="EMBL" id="MU273505">
    <property type="protein sequence ID" value="KAI0034133.1"/>
    <property type="molecule type" value="Genomic_DNA"/>
</dbReference>
<organism evidence="1 2">
    <name type="scientific">Vararia minispora EC-137</name>
    <dbReference type="NCBI Taxonomy" id="1314806"/>
    <lineage>
        <taxon>Eukaryota</taxon>
        <taxon>Fungi</taxon>
        <taxon>Dikarya</taxon>
        <taxon>Basidiomycota</taxon>
        <taxon>Agaricomycotina</taxon>
        <taxon>Agaricomycetes</taxon>
        <taxon>Russulales</taxon>
        <taxon>Lachnocladiaceae</taxon>
        <taxon>Vararia</taxon>
    </lineage>
</organism>
<protein>
    <submittedName>
        <fullName evidence="1">Uncharacterized protein</fullName>
    </submittedName>
</protein>
<keyword evidence="2" id="KW-1185">Reference proteome</keyword>
<comment type="caution">
    <text evidence="1">The sequence shown here is derived from an EMBL/GenBank/DDBJ whole genome shotgun (WGS) entry which is preliminary data.</text>
</comment>
<proteinExistence type="predicted"/>
<evidence type="ECO:0000313" key="1">
    <source>
        <dbReference type="EMBL" id="KAI0034133.1"/>
    </source>
</evidence>
<reference evidence="1" key="1">
    <citation type="submission" date="2021-02" db="EMBL/GenBank/DDBJ databases">
        <authorList>
            <consortium name="DOE Joint Genome Institute"/>
            <person name="Ahrendt S."/>
            <person name="Looney B.P."/>
            <person name="Miyauchi S."/>
            <person name="Morin E."/>
            <person name="Drula E."/>
            <person name="Courty P.E."/>
            <person name="Chicoki N."/>
            <person name="Fauchery L."/>
            <person name="Kohler A."/>
            <person name="Kuo A."/>
            <person name="Labutti K."/>
            <person name="Pangilinan J."/>
            <person name="Lipzen A."/>
            <person name="Riley R."/>
            <person name="Andreopoulos W."/>
            <person name="He G."/>
            <person name="Johnson J."/>
            <person name="Barry K.W."/>
            <person name="Grigoriev I.V."/>
            <person name="Nagy L."/>
            <person name="Hibbett D."/>
            <person name="Henrissat B."/>
            <person name="Matheny P.B."/>
            <person name="Labbe J."/>
            <person name="Martin F."/>
        </authorList>
    </citation>
    <scope>NUCLEOTIDE SEQUENCE</scope>
    <source>
        <strain evidence="1">EC-137</strain>
    </source>
</reference>
<name>A0ACB8QRI3_9AGAM</name>
<sequence>MTAVSSPAAAVFTTAFLSGVSSITSILIIYLDIYGTRIRTPWARITLFPAIWATAWQLVARFSPVGHLMTWTPTQGIDAYVWMRPYFGPWGVNWIVGSLAVIVTDVVGTWFIGTDSVSAVTDTMGQAVPDADLLGLHDSPEYVVVEQYTVRRGGGHILSLTTIVLALGIPSYFFKPTPLPTHPESSTALVAGCMLPPPPRQGDPSSTFDRFLSETKHHVSDAKVDILLWPEGAVRFDNADDRLKKLEMVQNVTGGSFVGVTFEEPAPEDVPGHRPGTRRNGMALVGPHGVVFEYYKRNLVPFVESFPLSSSDEIPTIYEVEIPITKSGKTTRAIPITASICLDFASPRVLDALPSRPALVLAPARTWHRDVSLAMWEQARARAEEIGSRVLFCDGGEDGVSGFAGHGMREVYQVGPGSWTRAIGIEHPLRTSKTPYAEGGDWTMACLVFAMLGVGWFGEIAVAQLVSKYGKLLVGDRGGLRQVLAIVQGKFHSITGRHQQGRRPEGEQQPLLA</sequence>
<evidence type="ECO:0000313" key="2">
    <source>
        <dbReference type="Proteomes" id="UP000814128"/>
    </source>
</evidence>
<dbReference type="Proteomes" id="UP000814128">
    <property type="component" value="Unassembled WGS sequence"/>
</dbReference>